<keyword evidence="4" id="KW-1185">Reference proteome</keyword>
<dbReference type="EMBL" id="LANA01000001">
    <property type="protein sequence ID" value="NMN67257.1"/>
    <property type="molecule type" value="Genomic_DNA"/>
</dbReference>
<sequence length="389" mass="45148">MKKKIYSIDLIIRFFRKNFTEKYLKIDFIKKYIKNQNFLTIRKKNEKDQLILGNIFRTFLSSAVIIASFSVAPLVVDFAKSRTIFSNNYENNSKNKLKTLLENQDSKLDNEVNRKFLYEDVFAFDEQPTDTVRLSAQILEELFKSTNYDLKDVRKNKLVKPISLTLLPNEIKKIESSQKRKDLFIQIILPLVIKENQNIKLDRKKLFKVLNKSKNTKNEKQWLNLKFKQYGVVNKDLSTLKVRMDEVPISMTIAQAAKETGWGTSRFALEGNALFGQWTWSGEGIKPSGADGSTTHKVMKFKVLQASVRAYQRNLNTHSSYKNFRSARAELREEGKKLNSITLSEHLDKYAETGKEYVKVLQQIIKQNNLTDFDDAKLMPSSIDLESLI</sequence>
<comment type="caution">
    <text evidence="3">The sequence shown here is derived from an EMBL/GenBank/DDBJ whole genome shotgun (WGS) entry which is preliminary data.</text>
</comment>
<reference evidence="3 4" key="1">
    <citation type="submission" date="2019-07" db="EMBL/GenBank/DDBJ databases">
        <title>SAR11 Genome Evolution.</title>
        <authorList>
            <person name="Giovannoni S."/>
        </authorList>
    </citation>
    <scope>NUCLEOTIDE SEQUENCE [LARGE SCALE GENOMIC DNA]</scope>
    <source>
        <strain evidence="3 4">HTCC9565</strain>
    </source>
</reference>
<evidence type="ECO:0000313" key="3">
    <source>
        <dbReference type="EMBL" id="NMN67257.1"/>
    </source>
</evidence>
<keyword evidence="1" id="KW-0812">Transmembrane</keyword>
<dbReference type="InterPro" id="IPR053195">
    <property type="entry name" value="Bax-like"/>
</dbReference>
<dbReference type="InterPro" id="IPR002901">
    <property type="entry name" value="MGlyc_endo_b_GlcNAc-like_dom"/>
</dbReference>
<evidence type="ECO:0000259" key="2">
    <source>
        <dbReference type="Pfam" id="PF01832"/>
    </source>
</evidence>
<protein>
    <submittedName>
        <fullName evidence="3">Bax protein</fullName>
    </submittedName>
</protein>
<dbReference type="Proteomes" id="UP001166004">
    <property type="component" value="Unassembled WGS sequence"/>
</dbReference>
<feature type="domain" description="Mannosyl-glycoprotein endo-beta-N-acetylglucosamidase-like" evidence="2">
    <location>
        <begin position="246"/>
        <end position="370"/>
    </location>
</feature>
<accession>A0ABX1SZI9</accession>
<organism evidence="3 4">
    <name type="scientific">Pelagibacter ubique</name>
    <dbReference type="NCBI Taxonomy" id="198252"/>
    <lineage>
        <taxon>Bacteria</taxon>
        <taxon>Pseudomonadati</taxon>
        <taxon>Pseudomonadota</taxon>
        <taxon>Alphaproteobacteria</taxon>
        <taxon>Candidatus Pelagibacterales</taxon>
        <taxon>Candidatus Pelagibacteraceae</taxon>
        <taxon>Candidatus Pelagibacter</taxon>
    </lineage>
</organism>
<keyword evidence="1" id="KW-1133">Transmembrane helix</keyword>
<gene>
    <name evidence="3" type="ORF">VP91_00003990</name>
</gene>
<evidence type="ECO:0000313" key="4">
    <source>
        <dbReference type="Proteomes" id="UP001166004"/>
    </source>
</evidence>
<name>A0ABX1SZI9_PELUQ</name>
<dbReference type="RefSeq" id="WP_169035760.1">
    <property type="nucleotide sequence ID" value="NZ_LANA01000001.1"/>
</dbReference>
<dbReference type="Gene3D" id="1.10.530.10">
    <property type="match status" value="1"/>
</dbReference>
<dbReference type="PANTHER" id="PTHR40572:SF1">
    <property type="entry name" value="PROTEIN BAX"/>
    <property type="match status" value="1"/>
</dbReference>
<dbReference type="Pfam" id="PF01832">
    <property type="entry name" value="Glucosaminidase"/>
    <property type="match status" value="1"/>
</dbReference>
<evidence type="ECO:0000256" key="1">
    <source>
        <dbReference type="SAM" id="Phobius"/>
    </source>
</evidence>
<dbReference type="PANTHER" id="PTHR40572">
    <property type="entry name" value="PROTEIN BAX"/>
    <property type="match status" value="1"/>
</dbReference>
<feature type="transmembrane region" description="Helical" evidence="1">
    <location>
        <begin position="51"/>
        <end position="76"/>
    </location>
</feature>
<proteinExistence type="predicted"/>
<keyword evidence="1" id="KW-0472">Membrane</keyword>